<keyword evidence="2" id="KW-1185">Reference proteome</keyword>
<sequence>MNKNNKGGFNMYIIKNEIDRFQKYLEAEYQLFLNQSATYKEYLDFNLSLSNCLADVTKHGATYIAYRTLAIASENADDEGSFQLGEEASEFVVAMHNSLIDYMYDRLLTDFDMTYYDLENEEQAGEIIEEVFSMAFDAALMPYQQEANEE</sequence>
<organism evidence="1 2">
    <name type="scientific">Ligilactobacillus ceti DSM 22408</name>
    <dbReference type="NCBI Taxonomy" id="1122146"/>
    <lineage>
        <taxon>Bacteria</taxon>
        <taxon>Bacillati</taxon>
        <taxon>Bacillota</taxon>
        <taxon>Bacilli</taxon>
        <taxon>Lactobacillales</taxon>
        <taxon>Lactobacillaceae</taxon>
        <taxon>Ligilactobacillus</taxon>
    </lineage>
</organism>
<dbReference type="PATRIC" id="fig|1122146.4.peg.164"/>
<dbReference type="AlphaFoldDB" id="A0A0R2KIT3"/>
<reference evidence="1 2" key="1">
    <citation type="journal article" date="2015" name="Genome Announc.">
        <title>Expanding the biotechnology potential of lactobacilli through comparative genomics of 213 strains and associated genera.</title>
        <authorList>
            <person name="Sun Z."/>
            <person name="Harris H.M."/>
            <person name="McCann A."/>
            <person name="Guo C."/>
            <person name="Argimon S."/>
            <person name="Zhang W."/>
            <person name="Yang X."/>
            <person name="Jeffery I.B."/>
            <person name="Cooney J.C."/>
            <person name="Kagawa T.F."/>
            <person name="Liu W."/>
            <person name="Song Y."/>
            <person name="Salvetti E."/>
            <person name="Wrobel A."/>
            <person name="Rasinkangas P."/>
            <person name="Parkhill J."/>
            <person name="Rea M.C."/>
            <person name="O'Sullivan O."/>
            <person name="Ritari J."/>
            <person name="Douillard F.P."/>
            <person name="Paul Ross R."/>
            <person name="Yang R."/>
            <person name="Briner A.E."/>
            <person name="Felis G.E."/>
            <person name="de Vos W.M."/>
            <person name="Barrangou R."/>
            <person name="Klaenhammer T.R."/>
            <person name="Caufield P.W."/>
            <person name="Cui Y."/>
            <person name="Zhang H."/>
            <person name="O'Toole P.W."/>
        </authorList>
    </citation>
    <scope>NUCLEOTIDE SEQUENCE [LARGE SCALE GENOMIC DNA]</scope>
    <source>
        <strain evidence="1 2">DSM 22408</strain>
    </source>
</reference>
<dbReference type="Proteomes" id="UP000051500">
    <property type="component" value="Unassembled WGS sequence"/>
</dbReference>
<dbReference type="EMBL" id="JQBZ01000017">
    <property type="protein sequence ID" value="KRN89249.1"/>
    <property type="molecule type" value="Genomic_DNA"/>
</dbReference>
<name>A0A0R2KIT3_9LACO</name>
<proteinExistence type="predicted"/>
<evidence type="ECO:0000313" key="2">
    <source>
        <dbReference type="Proteomes" id="UP000051500"/>
    </source>
</evidence>
<accession>A0A0R2KIT3</accession>
<protein>
    <submittedName>
        <fullName evidence="1">Uncharacterized protein</fullName>
    </submittedName>
</protein>
<comment type="caution">
    <text evidence="1">The sequence shown here is derived from an EMBL/GenBank/DDBJ whole genome shotgun (WGS) entry which is preliminary data.</text>
</comment>
<gene>
    <name evidence="1" type="ORF">IV53_GL000162</name>
</gene>
<dbReference type="STRING" id="1122146.IV53_GL000162"/>
<evidence type="ECO:0000313" key="1">
    <source>
        <dbReference type="EMBL" id="KRN89249.1"/>
    </source>
</evidence>